<proteinExistence type="predicted"/>
<dbReference type="EMBL" id="QEAS01000007">
    <property type="protein sequence ID" value="PWG80811.1"/>
    <property type="molecule type" value="Genomic_DNA"/>
</dbReference>
<dbReference type="RefSeq" id="WP_109415667.1">
    <property type="nucleotide sequence ID" value="NZ_QEAS01000007.1"/>
</dbReference>
<evidence type="ECO:0000313" key="2">
    <source>
        <dbReference type="EMBL" id="PWG80811.1"/>
    </source>
</evidence>
<reference evidence="2 3" key="1">
    <citation type="submission" date="2018-04" db="EMBL/GenBank/DDBJ databases">
        <title>Pedobacter chongqingensis sp. nov., isolated from a rottenly hemp rope.</title>
        <authorList>
            <person name="Cai Y."/>
        </authorList>
    </citation>
    <scope>NUCLEOTIDE SEQUENCE [LARGE SCALE GENOMIC DNA]</scope>
    <source>
        <strain evidence="2 3">FJ4-8</strain>
    </source>
</reference>
<keyword evidence="1" id="KW-1133">Transmembrane helix</keyword>
<name>A0A2U2PHE9_9SPHI</name>
<comment type="caution">
    <text evidence="2">The sequence shown here is derived from an EMBL/GenBank/DDBJ whole genome shotgun (WGS) entry which is preliminary data.</text>
</comment>
<protein>
    <submittedName>
        <fullName evidence="2">Uncharacterized protein</fullName>
    </submittedName>
</protein>
<gene>
    <name evidence="2" type="ORF">DDR33_10160</name>
</gene>
<evidence type="ECO:0000256" key="1">
    <source>
        <dbReference type="SAM" id="Phobius"/>
    </source>
</evidence>
<dbReference type="OrthoDB" id="792964at2"/>
<feature type="transmembrane region" description="Helical" evidence="1">
    <location>
        <begin position="12"/>
        <end position="31"/>
    </location>
</feature>
<accession>A0A2U2PHE9</accession>
<organism evidence="2 3">
    <name type="scientific">Pararcticibacter amylolyticus</name>
    <dbReference type="NCBI Taxonomy" id="2173175"/>
    <lineage>
        <taxon>Bacteria</taxon>
        <taxon>Pseudomonadati</taxon>
        <taxon>Bacteroidota</taxon>
        <taxon>Sphingobacteriia</taxon>
        <taxon>Sphingobacteriales</taxon>
        <taxon>Sphingobacteriaceae</taxon>
        <taxon>Pararcticibacter</taxon>
    </lineage>
</organism>
<dbReference type="AlphaFoldDB" id="A0A2U2PHE9"/>
<sequence length="159" mass="18422">MLFNNFSWQEFLLAAAVLSLVWYAGVWLLFYRKKTPATDVPLPHGWQDEVDVLENVPKDDLMGKRALERGVSVVDAGDFSFGLPEQSRLGVLPDVQEEIKSACREIERDLGGKEEFYALFRSIRDRYPIPEASRELLNDFIREHVPFFLSEEELESLWL</sequence>
<keyword evidence="3" id="KW-1185">Reference proteome</keyword>
<evidence type="ECO:0000313" key="3">
    <source>
        <dbReference type="Proteomes" id="UP000245647"/>
    </source>
</evidence>
<keyword evidence="1" id="KW-0472">Membrane</keyword>
<dbReference type="Proteomes" id="UP000245647">
    <property type="component" value="Unassembled WGS sequence"/>
</dbReference>
<keyword evidence="1" id="KW-0812">Transmembrane</keyword>